<protein>
    <submittedName>
        <fullName evidence="1">Uncharacterized protein</fullName>
    </submittedName>
</protein>
<organism evidence="1 2">
    <name type="scientific">Trichonephila clavata</name>
    <name type="common">Joro spider</name>
    <name type="synonym">Nephila clavata</name>
    <dbReference type="NCBI Taxonomy" id="2740835"/>
    <lineage>
        <taxon>Eukaryota</taxon>
        <taxon>Metazoa</taxon>
        <taxon>Ecdysozoa</taxon>
        <taxon>Arthropoda</taxon>
        <taxon>Chelicerata</taxon>
        <taxon>Arachnida</taxon>
        <taxon>Araneae</taxon>
        <taxon>Araneomorphae</taxon>
        <taxon>Entelegynae</taxon>
        <taxon>Araneoidea</taxon>
        <taxon>Nephilidae</taxon>
        <taxon>Trichonephila</taxon>
    </lineage>
</organism>
<evidence type="ECO:0000313" key="1">
    <source>
        <dbReference type="EMBL" id="GFQ94086.1"/>
    </source>
</evidence>
<comment type="caution">
    <text evidence="1">The sequence shown here is derived from an EMBL/GenBank/DDBJ whole genome shotgun (WGS) entry which is preliminary data.</text>
</comment>
<gene>
    <name evidence="1" type="ORF">TNCT_502331</name>
</gene>
<dbReference type="OrthoDB" id="6446412at2759"/>
<keyword evidence="2" id="KW-1185">Reference proteome</keyword>
<sequence length="190" mass="22100">MSDTDSDSNFGSDSDKDFDIDGTLESFQKAREMKLIVKTLQDKNLFFWRYFSDAQEKISLLRSKANALDYALNNKFQSEDCDDIPAVALRNIYKERAHYLSSALAYRKALMDLLEKSDKVVTQLLHCINSDRSPDMEKDWWIRLTKEIKVHHDLLNSFINRCLQMSKDFLAYVDGLDSKYHLNIVPTKAN</sequence>
<proteinExistence type="predicted"/>
<name>A0A8X6L3F8_TRICU</name>
<evidence type="ECO:0000313" key="2">
    <source>
        <dbReference type="Proteomes" id="UP000887116"/>
    </source>
</evidence>
<dbReference type="Proteomes" id="UP000887116">
    <property type="component" value="Unassembled WGS sequence"/>
</dbReference>
<dbReference type="EMBL" id="BMAO01014301">
    <property type="protein sequence ID" value="GFQ94086.1"/>
    <property type="molecule type" value="Genomic_DNA"/>
</dbReference>
<dbReference type="AlphaFoldDB" id="A0A8X6L3F8"/>
<reference evidence="1" key="1">
    <citation type="submission" date="2020-07" db="EMBL/GenBank/DDBJ databases">
        <title>Multicomponent nature underlies the extraordinary mechanical properties of spider dragline silk.</title>
        <authorList>
            <person name="Kono N."/>
            <person name="Nakamura H."/>
            <person name="Mori M."/>
            <person name="Yoshida Y."/>
            <person name="Ohtoshi R."/>
            <person name="Malay A.D."/>
            <person name="Moran D.A.P."/>
            <person name="Tomita M."/>
            <person name="Numata K."/>
            <person name="Arakawa K."/>
        </authorList>
    </citation>
    <scope>NUCLEOTIDE SEQUENCE</scope>
</reference>
<accession>A0A8X6L3F8</accession>